<accession>A0ABD7FQP5</accession>
<organism evidence="1 2">
    <name type="scientific">Vibrio paracholerae</name>
    <dbReference type="NCBI Taxonomy" id="650003"/>
    <lineage>
        <taxon>Bacteria</taxon>
        <taxon>Pseudomonadati</taxon>
        <taxon>Pseudomonadota</taxon>
        <taxon>Gammaproteobacteria</taxon>
        <taxon>Vibrionales</taxon>
        <taxon>Vibrionaceae</taxon>
        <taxon>Vibrio</taxon>
    </lineage>
</organism>
<protein>
    <recommendedName>
        <fullName evidence="3">Bacteriocin biosynthesis cyclodehydratase domain-containing protein</fullName>
    </recommendedName>
</protein>
<reference evidence="1 2" key="1">
    <citation type="submission" date="2018-06" db="EMBL/GenBank/DDBJ databases">
        <title>Draft genome sequences of nine Vibrio sp. clinical isolates from across the United States representing the closest known relative of Vibrio cholerae.</title>
        <authorList>
            <person name="Islam M.T."/>
            <person name="Liang K."/>
            <person name="Im M.S."/>
            <person name="Winkjer J."/>
            <person name="Busby S."/>
            <person name="Batra D."/>
            <person name="Rowe L."/>
            <person name="Tarr C.L."/>
            <person name="Boucher Y."/>
        </authorList>
    </citation>
    <scope>NUCLEOTIDE SEQUENCE [LARGE SCALE GENOMIC DNA]</scope>
    <source>
        <strain evidence="1 2">2017V-1110</strain>
    </source>
</reference>
<dbReference type="RefSeq" id="WP_113611455.1">
    <property type="nucleotide sequence ID" value="NZ_CAWQMY010000047.1"/>
</dbReference>
<gene>
    <name evidence="1" type="ORF">DLR72_18280</name>
</gene>
<evidence type="ECO:0000313" key="1">
    <source>
        <dbReference type="EMBL" id="RBM59502.1"/>
    </source>
</evidence>
<proteinExistence type="predicted"/>
<dbReference type="EMBL" id="QKKU01000140">
    <property type="protein sequence ID" value="RBM59502.1"/>
    <property type="molecule type" value="Genomic_DNA"/>
</dbReference>
<sequence>MNNKYLVNKTLKISIIDSERVQFRYPDYNNFTIEFNSNILQSIIMTEGTMSYEDWVTKITECGVGSEDAVDILNDLLSCGVICPERMIINNMFDSLLANEDFRTLELKKEVLDNIMIKKVGIFGSGELAEIVKDSVNKVTNMEISKDNPDMIFVCCDYDDISSLKSLWKNSPDSLLKLAFWFDGGALRLGPFFILNESACFSCFADRINSASQFIDEAEVYESQLPISVSNLPLGITIENLASYIVLRTLNLAKTRQFNILEPSNVESWAILTGEYSKKFVVRNPFCSTCTDVERPKRAIRDMA</sequence>
<evidence type="ECO:0008006" key="3">
    <source>
        <dbReference type="Google" id="ProtNLM"/>
    </source>
</evidence>
<name>A0ABD7FQP5_9VIBR</name>
<comment type="caution">
    <text evidence="1">The sequence shown here is derived from an EMBL/GenBank/DDBJ whole genome shotgun (WGS) entry which is preliminary data.</text>
</comment>
<dbReference type="AlphaFoldDB" id="A0ABD7FQP5"/>
<evidence type="ECO:0000313" key="2">
    <source>
        <dbReference type="Proteomes" id="UP000252199"/>
    </source>
</evidence>
<dbReference type="Proteomes" id="UP000252199">
    <property type="component" value="Unassembled WGS sequence"/>
</dbReference>
<dbReference type="Gene3D" id="3.40.50.720">
    <property type="entry name" value="NAD(P)-binding Rossmann-like Domain"/>
    <property type="match status" value="1"/>
</dbReference>